<dbReference type="PRINTS" id="PR00455">
    <property type="entry name" value="HTHTETR"/>
</dbReference>
<dbReference type="Pfam" id="PF13972">
    <property type="entry name" value="TetR"/>
    <property type="match status" value="1"/>
</dbReference>
<sequence>MAKPRTSLDGNAVRTQRTRERVLAESLRLFNERGEPHVTTGMIAGELGMSPGNLYYHFRNKDEIVEHLFRAFEQRIGIGPADVREGPAAIEDLWLYLHLMLEAIWEFRFLYRNLDDLLARNRKLREHFNRIVDTKHETVVALCGSLVRSRSLRATPAEIHTVARNVLVVATYWLNFQSLRGARVRSVEGDLGLGAYQVMALVSPYLVGAARDHLEQLSRNYLE</sequence>
<dbReference type="InterPro" id="IPR001647">
    <property type="entry name" value="HTH_TetR"/>
</dbReference>
<keyword evidence="3" id="KW-0804">Transcription</keyword>
<reference evidence="6 7" key="1">
    <citation type="submission" date="2020-04" db="EMBL/GenBank/DDBJ databases">
        <title>Usitatibacter rugosus gen. nov., sp. nov. and Usitatibacter palustris sp. nov., novel members of Usitatibacteraceae fam. nov. within the order Nitrosomonadales isolated from soil.</title>
        <authorList>
            <person name="Huber K.J."/>
            <person name="Neumann-Schaal M."/>
            <person name="Geppert A."/>
            <person name="Luckner M."/>
            <person name="Wanner G."/>
            <person name="Overmann J."/>
        </authorList>
    </citation>
    <scope>NUCLEOTIDE SEQUENCE [LARGE SCALE GENOMIC DNA]</scope>
    <source>
        <strain evidence="6 7">0125_3</strain>
    </source>
</reference>
<organism evidence="6 7">
    <name type="scientific">Usitatibacter rugosus</name>
    <dbReference type="NCBI Taxonomy" id="2732067"/>
    <lineage>
        <taxon>Bacteria</taxon>
        <taxon>Pseudomonadati</taxon>
        <taxon>Pseudomonadota</taxon>
        <taxon>Betaproteobacteria</taxon>
        <taxon>Nitrosomonadales</taxon>
        <taxon>Usitatibacteraceae</taxon>
        <taxon>Usitatibacter</taxon>
    </lineage>
</organism>
<evidence type="ECO:0000256" key="2">
    <source>
        <dbReference type="ARBA" id="ARBA00023125"/>
    </source>
</evidence>
<dbReference type="GO" id="GO:0003700">
    <property type="term" value="F:DNA-binding transcription factor activity"/>
    <property type="evidence" value="ECO:0007669"/>
    <property type="project" value="TreeGrafter"/>
</dbReference>
<dbReference type="KEGG" id="uru:DSM104443_02178"/>
<dbReference type="Proteomes" id="UP000501534">
    <property type="component" value="Chromosome"/>
</dbReference>
<evidence type="ECO:0000259" key="5">
    <source>
        <dbReference type="PROSITE" id="PS50977"/>
    </source>
</evidence>
<keyword evidence="1" id="KW-0805">Transcription regulation</keyword>
<feature type="domain" description="HTH tetR-type" evidence="5">
    <location>
        <begin position="16"/>
        <end position="76"/>
    </location>
</feature>
<dbReference type="GO" id="GO:0000976">
    <property type="term" value="F:transcription cis-regulatory region binding"/>
    <property type="evidence" value="ECO:0007669"/>
    <property type="project" value="TreeGrafter"/>
</dbReference>
<dbReference type="InterPro" id="IPR050109">
    <property type="entry name" value="HTH-type_TetR-like_transc_reg"/>
</dbReference>
<dbReference type="InterPro" id="IPR025722">
    <property type="entry name" value="TetR"/>
</dbReference>
<dbReference type="EMBL" id="CP053069">
    <property type="protein sequence ID" value="QJR11107.1"/>
    <property type="molecule type" value="Genomic_DNA"/>
</dbReference>
<dbReference type="SUPFAM" id="SSF46689">
    <property type="entry name" value="Homeodomain-like"/>
    <property type="match status" value="1"/>
</dbReference>
<evidence type="ECO:0000313" key="7">
    <source>
        <dbReference type="Proteomes" id="UP000501534"/>
    </source>
</evidence>
<dbReference type="Pfam" id="PF00440">
    <property type="entry name" value="TetR_N"/>
    <property type="match status" value="1"/>
</dbReference>
<gene>
    <name evidence="6" type="ORF">DSM104443_02178</name>
</gene>
<evidence type="ECO:0000256" key="3">
    <source>
        <dbReference type="ARBA" id="ARBA00023163"/>
    </source>
</evidence>
<proteinExistence type="predicted"/>
<dbReference type="PANTHER" id="PTHR30055">
    <property type="entry name" value="HTH-TYPE TRANSCRIPTIONAL REGULATOR RUTR"/>
    <property type="match status" value="1"/>
</dbReference>
<dbReference type="Gene3D" id="1.10.357.10">
    <property type="entry name" value="Tetracycline Repressor, domain 2"/>
    <property type="match status" value="1"/>
</dbReference>
<dbReference type="PANTHER" id="PTHR30055:SF234">
    <property type="entry name" value="HTH-TYPE TRANSCRIPTIONAL REGULATOR BETI"/>
    <property type="match status" value="1"/>
</dbReference>
<evidence type="ECO:0000256" key="1">
    <source>
        <dbReference type="ARBA" id="ARBA00023015"/>
    </source>
</evidence>
<evidence type="ECO:0000313" key="6">
    <source>
        <dbReference type="EMBL" id="QJR11107.1"/>
    </source>
</evidence>
<protein>
    <recommendedName>
        <fullName evidence="5">HTH tetR-type domain-containing protein</fullName>
    </recommendedName>
</protein>
<accession>A0A6M4GZY0</accession>
<feature type="DNA-binding region" description="H-T-H motif" evidence="4">
    <location>
        <begin position="39"/>
        <end position="58"/>
    </location>
</feature>
<dbReference type="AlphaFoldDB" id="A0A6M4GZY0"/>
<dbReference type="RefSeq" id="WP_171092163.1">
    <property type="nucleotide sequence ID" value="NZ_CP053069.1"/>
</dbReference>
<dbReference type="PROSITE" id="PS50977">
    <property type="entry name" value="HTH_TETR_2"/>
    <property type="match status" value="1"/>
</dbReference>
<keyword evidence="7" id="KW-1185">Reference proteome</keyword>
<evidence type="ECO:0000256" key="4">
    <source>
        <dbReference type="PROSITE-ProRule" id="PRU00335"/>
    </source>
</evidence>
<name>A0A6M4GZY0_9PROT</name>
<dbReference type="InterPro" id="IPR009057">
    <property type="entry name" value="Homeodomain-like_sf"/>
</dbReference>
<keyword evidence="2 4" id="KW-0238">DNA-binding</keyword>